<protein>
    <submittedName>
        <fullName evidence="1">Uncharacterized protein</fullName>
    </submittedName>
</protein>
<evidence type="ECO:0000313" key="2">
    <source>
        <dbReference type="Proteomes" id="UP000775213"/>
    </source>
</evidence>
<accession>A0AAV7GZA7</accession>
<gene>
    <name evidence="1" type="ORF">IEQ34_008654</name>
</gene>
<dbReference type="EMBL" id="JAGFBR010000009">
    <property type="protein sequence ID" value="KAH0461079.1"/>
    <property type="molecule type" value="Genomic_DNA"/>
</dbReference>
<reference evidence="1 2" key="1">
    <citation type="journal article" date="2021" name="Hortic Res">
        <title>Chromosome-scale assembly of the Dendrobium chrysotoxum genome enhances the understanding of orchid evolution.</title>
        <authorList>
            <person name="Zhang Y."/>
            <person name="Zhang G.Q."/>
            <person name="Zhang D."/>
            <person name="Liu X.D."/>
            <person name="Xu X.Y."/>
            <person name="Sun W.H."/>
            <person name="Yu X."/>
            <person name="Zhu X."/>
            <person name="Wang Z.W."/>
            <person name="Zhao X."/>
            <person name="Zhong W.Y."/>
            <person name="Chen H."/>
            <person name="Yin W.L."/>
            <person name="Huang T."/>
            <person name="Niu S.C."/>
            <person name="Liu Z.J."/>
        </authorList>
    </citation>
    <scope>NUCLEOTIDE SEQUENCE [LARGE SCALE GENOMIC DNA]</scope>
    <source>
        <strain evidence="1">Lindl</strain>
    </source>
</reference>
<evidence type="ECO:0000313" key="1">
    <source>
        <dbReference type="EMBL" id="KAH0461079.1"/>
    </source>
</evidence>
<name>A0AAV7GZA7_DENCH</name>
<proteinExistence type="predicted"/>
<sequence length="80" mass="9558">MSEAYSRVHTIQFYDVYYHLQIFLRLKPLRFESDGSKTDMQYKVAFTSLAKYTPLLLVERARLIKNDVIATHQQWTTSRQ</sequence>
<organism evidence="1 2">
    <name type="scientific">Dendrobium chrysotoxum</name>
    <name type="common">Orchid</name>
    <dbReference type="NCBI Taxonomy" id="161865"/>
    <lineage>
        <taxon>Eukaryota</taxon>
        <taxon>Viridiplantae</taxon>
        <taxon>Streptophyta</taxon>
        <taxon>Embryophyta</taxon>
        <taxon>Tracheophyta</taxon>
        <taxon>Spermatophyta</taxon>
        <taxon>Magnoliopsida</taxon>
        <taxon>Liliopsida</taxon>
        <taxon>Asparagales</taxon>
        <taxon>Orchidaceae</taxon>
        <taxon>Epidendroideae</taxon>
        <taxon>Malaxideae</taxon>
        <taxon>Dendrobiinae</taxon>
        <taxon>Dendrobium</taxon>
    </lineage>
</organism>
<dbReference type="AlphaFoldDB" id="A0AAV7GZA7"/>
<dbReference type="Proteomes" id="UP000775213">
    <property type="component" value="Unassembled WGS sequence"/>
</dbReference>
<keyword evidence="2" id="KW-1185">Reference proteome</keyword>
<comment type="caution">
    <text evidence="1">The sequence shown here is derived from an EMBL/GenBank/DDBJ whole genome shotgun (WGS) entry which is preliminary data.</text>
</comment>